<protein>
    <recommendedName>
        <fullName evidence="2">DWNN domain-containing protein</fullName>
    </recommendedName>
</protein>
<reference evidence="6" key="1">
    <citation type="submission" date="2021-01" db="EMBL/GenBank/DDBJ databases">
        <authorList>
            <person name="Corre E."/>
            <person name="Pelletier E."/>
            <person name="Niang G."/>
            <person name="Scheremetjew M."/>
            <person name="Finn R."/>
            <person name="Kale V."/>
            <person name="Holt S."/>
            <person name="Cochrane G."/>
            <person name="Meng A."/>
            <person name="Brown T."/>
            <person name="Cohen L."/>
        </authorList>
    </citation>
    <scope>NUCLEOTIDE SEQUENCE</scope>
    <source>
        <strain evidence="6">CCMP2877</strain>
    </source>
</reference>
<feature type="domain" description="DWNN" evidence="2">
    <location>
        <begin position="5"/>
        <end position="78"/>
    </location>
</feature>
<feature type="region of interest" description="Disordered" evidence="1">
    <location>
        <begin position="82"/>
        <end position="102"/>
    </location>
</feature>
<evidence type="ECO:0000313" key="4">
    <source>
        <dbReference type="EMBL" id="CAD9262642.1"/>
    </source>
</evidence>
<proteinExistence type="predicted"/>
<evidence type="ECO:0000256" key="1">
    <source>
        <dbReference type="SAM" id="MobiDB-lite"/>
    </source>
</evidence>
<evidence type="ECO:0000313" key="5">
    <source>
        <dbReference type="EMBL" id="CAD9262643.1"/>
    </source>
</evidence>
<sequence>MASQVFVKAKLGKKFEPVTFAGDAITAVELKIKIMQKKRMDKATDYFLELSYAQSPATMLEDDARVPKNAQVLFKRVSAKGKKKKGSVPVKAEDAAAAGETSQLRDDRILFLSRSLAARIAPPHASSLARWL</sequence>
<dbReference type="InterPro" id="IPR014891">
    <property type="entry name" value="DWNN_domain"/>
</dbReference>
<evidence type="ECO:0000313" key="3">
    <source>
        <dbReference type="EMBL" id="CAD9262641.1"/>
    </source>
</evidence>
<name>A0A6U4IDQ7_9STRA</name>
<evidence type="ECO:0000313" key="6">
    <source>
        <dbReference type="EMBL" id="CAD9262644.1"/>
    </source>
</evidence>
<dbReference type="EMBL" id="HBGJ01033256">
    <property type="protein sequence ID" value="CAD9262644.1"/>
    <property type="molecule type" value="Transcribed_RNA"/>
</dbReference>
<dbReference type="AlphaFoldDB" id="A0A6U4IDQ7"/>
<evidence type="ECO:0000259" key="2">
    <source>
        <dbReference type="PROSITE" id="PS51282"/>
    </source>
</evidence>
<gene>
    <name evidence="3" type="ORF">PPAR1163_LOCUS21024</name>
    <name evidence="4" type="ORF">PPAR1163_LOCUS21025</name>
    <name evidence="5" type="ORF">PPAR1163_LOCUS21026</name>
    <name evidence="6" type="ORF">PPAR1163_LOCUS21027</name>
</gene>
<dbReference type="EMBL" id="HBGJ01033255">
    <property type="protein sequence ID" value="CAD9262643.1"/>
    <property type="molecule type" value="Transcribed_RNA"/>
</dbReference>
<accession>A0A6U4IDQ7</accession>
<dbReference type="EMBL" id="HBGJ01033254">
    <property type="protein sequence ID" value="CAD9262642.1"/>
    <property type="molecule type" value="Transcribed_RNA"/>
</dbReference>
<dbReference type="SMART" id="SM01180">
    <property type="entry name" value="DWNN"/>
    <property type="match status" value="1"/>
</dbReference>
<dbReference type="PROSITE" id="PS51282">
    <property type="entry name" value="DWNN"/>
    <property type="match status" value="1"/>
</dbReference>
<organism evidence="6">
    <name type="scientific">Phaeomonas parva</name>
    <dbReference type="NCBI Taxonomy" id="124430"/>
    <lineage>
        <taxon>Eukaryota</taxon>
        <taxon>Sar</taxon>
        <taxon>Stramenopiles</taxon>
        <taxon>Ochrophyta</taxon>
        <taxon>Pinguiophyceae</taxon>
        <taxon>Pinguiochrysidales</taxon>
        <taxon>Pinguiochrysidaceae</taxon>
        <taxon>Phaeomonas</taxon>
    </lineage>
</organism>
<dbReference type="Gene3D" id="3.10.20.90">
    <property type="entry name" value="Phosphatidylinositol 3-kinase Catalytic Subunit, Chain A, domain 1"/>
    <property type="match status" value="1"/>
</dbReference>
<dbReference type="EMBL" id="HBGJ01033253">
    <property type="protein sequence ID" value="CAD9262641.1"/>
    <property type="molecule type" value="Transcribed_RNA"/>
</dbReference>
<dbReference type="Pfam" id="PF08783">
    <property type="entry name" value="DWNN"/>
    <property type="match status" value="1"/>
</dbReference>
<dbReference type="GO" id="GO:0008270">
    <property type="term" value="F:zinc ion binding"/>
    <property type="evidence" value="ECO:0007669"/>
    <property type="project" value="InterPro"/>
</dbReference>